<name>A0A537J1P8_9BACT</name>
<dbReference type="AlphaFoldDB" id="A0A537J1P8"/>
<dbReference type="InterPro" id="IPR036188">
    <property type="entry name" value="FAD/NAD-bd_sf"/>
</dbReference>
<proteinExistence type="predicted"/>
<dbReference type="PANTHER" id="PTHR13847:SF287">
    <property type="entry name" value="FAD-DEPENDENT OXIDOREDUCTASE DOMAIN-CONTAINING PROTEIN 1"/>
    <property type="match status" value="1"/>
</dbReference>
<dbReference type="Proteomes" id="UP000320048">
    <property type="component" value="Unassembled WGS sequence"/>
</dbReference>
<dbReference type="SUPFAM" id="SSF54373">
    <property type="entry name" value="FAD-linked reductases, C-terminal domain"/>
    <property type="match status" value="1"/>
</dbReference>
<sequence>VIDSNVYIRPEKGGLMLGGYEPDPVQVDAAALPTGFQIKDLTLDLAVLRRLADTVVTQFPVLREFKVREHRGGLPTMTVDGRHIVGPVPGIRGFFVASGCCVGGLSISPAVGEVLAEWILTGKPPMDLALLAPDRFGPEYQLEEKLRAECRWQYAHQYSAP</sequence>
<dbReference type="SUPFAM" id="SSF51905">
    <property type="entry name" value="FAD/NAD(P)-binding domain"/>
    <property type="match status" value="1"/>
</dbReference>
<reference evidence="3 4" key="1">
    <citation type="journal article" date="2019" name="Nat. Microbiol.">
        <title>Mediterranean grassland soil C-N compound turnover is dependent on rainfall and depth, and is mediated by genomically divergent microorganisms.</title>
        <authorList>
            <person name="Diamond S."/>
            <person name="Andeer P.F."/>
            <person name="Li Z."/>
            <person name="Crits-Christoph A."/>
            <person name="Burstein D."/>
            <person name="Anantharaman K."/>
            <person name="Lane K.R."/>
            <person name="Thomas B.C."/>
            <person name="Pan C."/>
            <person name="Northen T.R."/>
            <person name="Banfield J.F."/>
        </authorList>
    </citation>
    <scope>NUCLEOTIDE SEQUENCE [LARGE SCALE GENOMIC DNA]</scope>
    <source>
        <strain evidence="3">NP_7</strain>
    </source>
</reference>
<dbReference type="Gene3D" id="3.50.50.60">
    <property type="entry name" value="FAD/NAD(P)-binding domain"/>
    <property type="match status" value="1"/>
</dbReference>
<dbReference type="GO" id="GO:0005737">
    <property type="term" value="C:cytoplasm"/>
    <property type="evidence" value="ECO:0007669"/>
    <property type="project" value="TreeGrafter"/>
</dbReference>
<keyword evidence="1" id="KW-0560">Oxidoreductase</keyword>
<accession>A0A537J1P8</accession>
<feature type="domain" description="FAD dependent oxidoreductase" evidence="2">
    <location>
        <begin position="4"/>
        <end position="118"/>
    </location>
</feature>
<comment type="caution">
    <text evidence="3">The sequence shown here is derived from an EMBL/GenBank/DDBJ whole genome shotgun (WGS) entry which is preliminary data.</text>
</comment>
<dbReference type="Pfam" id="PF01266">
    <property type="entry name" value="DAO"/>
    <property type="match status" value="1"/>
</dbReference>
<evidence type="ECO:0000259" key="2">
    <source>
        <dbReference type="Pfam" id="PF01266"/>
    </source>
</evidence>
<evidence type="ECO:0000313" key="3">
    <source>
        <dbReference type="EMBL" id="TMI77445.1"/>
    </source>
</evidence>
<dbReference type="InterPro" id="IPR006076">
    <property type="entry name" value="FAD-dep_OxRdtase"/>
</dbReference>
<gene>
    <name evidence="3" type="ORF">E6H04_14270</name>
</gene>
<dbReference type="GO" id="GO:0016491">
    <property type="term" value="F:oxidoreductase activity"/>
    <property type="evidence" value="ECO:0007669"/>
    <property type="project" value="UniProtKB-KW"/>
</dbReference>
<dbReference type="PANTHER" id="PTHR13847">
    <property type="entry name" value="SARCOSINE DEHYDROGENASE-RELATED"/>
    <property type="match status" value="1"/>
</dbReference>
<evidence type="ECO:0000313" key="4">
    <source>
        <dbReference type="Proteomes" id="UP000320048"/>
    </source>
</evidence>
<dbReference type="EMBL" id="VBAO01000470">
    <property type="protein sequence ID" value="TMI77445.1"/>
    <property type="molecule type" value="Genomic_DNA"/>
</dbReference>
<evidence type="ECO:0000256" key="1">
    <source>
        <dbReference type="ARBA" id="ARBA00023002"/>
    </source>
</evidence>
<protein>
    <submittedName>
        <fullName evidence="3">FAD-binding oxidoreductase</fullName>
    </submittedName>
</protein>
<dbReference type="Gene3D" id="3.30.9.10">
    <property type="entry name" value="D-Amino Acid Oxidase, subunit A, domain 2"/>
    <property type="match status" value="1"/>
</dbReference>
<organism evidence="3 4">
    <name type="scientific">Candidatus Segetimicrobium genomatis</name>
    <dbReference type="NCBI Taxonomy" id="2569760"/>
    <lineage>
        <taxon>Bacteria</taxon>
        <taxon>Bacillati</taxon>
        <taxon>Candidatus Sysuimicrobiota</taxon>
        <taxon>Candidatus Sysuimicrobiia</taxon>
        <taxon>Candidatus Sysuimicrobiales</taxon>
        <taxon>Candidatus Segetimicrobiaceae</taxon>
        <taxon>Candidatus Segetimicrobium</taxon>
    </lineage>
</organism>
<feature type="non-terminal residue" evidence="3">
    <location>
        <position position="1"/>
    </location>
</feature>